<protein>
    <recommendedName>
        <fullName evidence="3">Hint domain-containing protein</fullName>
    </recommendedName>
</protein>
<evidence type="ECO:0000256" key="2">
    <source>
        <dbReference type="SAM" id="MobiDB-lite"/>
    </source>
</evidence>
<dbReference type="InterPro" id="IPR036844">
    <property type="entry name" value="Hint_dom_sf"/>
</dbReference>
<dbReference type="InterPro" id="IPR030934">
    <property type="entry name" value="Intein_C"/>
</dbReference>
<feature type="compositionally biased region" description="Low complexity" evidence="2">
    <location>
        <begin position="567"/>
        <end position="581"/>
    </location>
</feature>
<dbReference type="AlphaFoldDB" id="A0A0F9PMY4"/>
<name>A0A0F9PMY4_9ZZZZ</name>
<gene>
    <name evidence="4" type="ORF">LCGC14_1196900</name>
</gene>
<evidence type="ECO:0000256" key="1">
    <source>
        <dbReference type="ARBA" id="ARBA00022612"/>
    </source>
</evidence>
<proteinExistence type="predicted"/>
<dbReference type="InterPro" id="IPR006142">
    <property type="entry name" value="INTEIN"/>
</dbReference>
<dbReference type="PROSITE" id="PS50817">
    <property type="entry name" value="INTEIN_N_TER"/>
    <property type="match status" value="1"/>
</dbReference>
<dbReference type="SUPFAM" id="SSF51294">
    <property type="entry name" value="Hedgehog/intein (Hint) domain"/>
    <property type="match status" value="1"/>
</dbReference>
<evidence type="ECO:0000259" key="3">
    <source>
        <dbReference type="SMART" id="SM00306"/>
    </source>
</evidence>
<dbReference type="InterPro" id="IPR003587">
    <property type="entry name" value="Hint_dom_N"/>
</dbReference>
<dbReference type="SMART" id="SM00306">
    <property type="entry name" value="HintN"/>
    <property type="match status" value="1"/>
</dbReference>
<reference evidence="4" key="1">
    <citation type="journal article" date="2015" name="Nature">
        <title>Complex archaea that bridge the gap between prokaryotes and eukaryotes.</title>
        <authorList>
            <person name="Spang A."/>
            <person name="Saw J.H."/>
            <person name="Jorgensen S.L."/>
            <person name="Zaremba-Niedzwiedzka K."/>
            <person name="Martijn J."/>
            <person name="Lind A.E."/>
            <person name="van Eijk R."/>
            <person name="Schleper C."/>
            <person name="Guy L."/>
            <person name="Ettema T.J."/>
        </authorList>
    </citation>
    <scope>NUCLEOTIDE SEQUENCE</scope>
</reference>
<dbReference type="NCBIfam" id="TIGR01443">
    <property type="entry name" value="intein_Cterm"/>
    <property type="match status" value="1"/>
</dbReference>
<dbReference type="InterPro" id="IPR006141">
    <property type="entry name" value="Intein_N"/>
</dbReference>
<dbReference type="Pfam" id="PF17289">
    <property type="entry name" value="Terminase_6C"/>
    <property type="match status" value="1"/>
</dbReference>
<feature type="region of interest" description="Disordered" evidence="2">
    <location>
        <begin position="520"/>
        <end position="596"/>
    </location>
</feature>
<sequence>MLTDQQRIAGKRLKIADVRTKIGDHWWDTKAYPHQIPPDGDWFFWLAEEGRGAGKSAGAARYVAKHLNGPPCFSSEVPHRVALIAPTLGDAIESAVTDDDALVRLHPKARFTAGAGGSTVLWPNGSQVRLFGTLNRQDVERLRAGGNRCLVWAEELATWRQLDEAWKHMMLGLRIGPNPRVIATTTPKPRPEYVKVRLQADHISHAETDDNPNLNPEVRQRYHDLYDGTSIGEQELKGKLIEEADGAIWTMALVTAAQKWDLLKPDNEDATIVDGQDIGHLGRIVVAVDPPGGATEAGIIIAGVLRDCPCRGEKQPHFAVLEDVSGKLTPERWGGRAVDSHHKWSGDRVIAESNFGGDMVESTIRNIDADVPYKYVRATRGKKVRAEPILALYEQGRVHHVTELAALEGEMVQWVPGESEWSPNRLDACLIGETPVITESGEMPLSDIRVGDRVWTRDGWRNVEAHRLTRRDATTVTVELSDGQRLVGTHDHRVLANDTWTRLDALVCGDILSGWNQSPTAESFTNETPTPQTGRTVSTTLRHAGQATSRSTAKRTKTITDRSQTDTMSITSTGIPTTTSRRTSKRSHPATTPPSIPALITHHLSIWRISNPFDRSPLLGTDQTKAEHGTVSTPATFRTKLFRSLSFVRNAASRRRRGTKTNATAHDVARVGLLTVNTDTSGKSHARSVAGRSGNPNMGSNPQRVPISVVASYASAAQDVYDIQVADVHEFVASGVVVHNCVWAITELSKRKEFTWG</sequence>
<feature type="region of interest" description="Disordered" evidence="2">
    <location>
        <begin position="680"/>
        <end position="702"/>
    </location>
</feature>
<dbReference type="Gene3D" id="2.170.16.10">
    <property type="entry name" value="Hedgehog/Intein (Hint) domain"/>
    <property type="match status" value="2"/>
</dbReference>
<organism evidence="4">
    <name type="scientific">marine sediment metagenome</name>
    <dbReference type="NCBI Taxonomy" id="412755"/>
    <lineage>
        <taxon>unclassified sequences</taxon>
        <taxon>metagenomes</taxon>
        <taxon>ecological metagenomes</taxon>
    </lineage>
</organism>
<accession>A0A0F9PMY4</accession>
<dbReference type="PRINTS" id="PR00379">
    <property type="entry name" value="INTEIN"/>
</dbReference>
<dbReference type="EMBL" id="LAZR01006119">
    <property type="protein sequence ID" value="KKM94577.1"/>
    <property type="molecule type" value="Genomic_DNA"/>
</dbReference>
<comment type="caution">
    <text evidence="4">The sequence shown here is derived from an EMBL/GenBank/DDBJ whole genome shotgun (WGS) entry which is preliminary data.</text>
</comment>
<feature type="domain" description="Hint" evidence="3">
    <location>
        <begin position="427"/>
        <end position="516"/>
    </location>
</feature>
<keyword evidence="1" id="KW-1188">Viral release from host cell</keyword>
<dbReference type="InterPro" id="IPR027417">
    <property type="entry name" value="P-loop_NTPase"/>
</dbReference>
<dbReference type="Gene3D" id="3.40.50.300">
    <property type="entry name" value="P-loop containing nucleotide triphosphate hydrolases"/>
    <property type="match status" value="1"/>
</dbReference>
<dbReference type="PROSITE" id="PS50818">
    <property type="entry name" value="INTEIN_C_TER"/>
    <property type="match status" value="1"/>
</dbReference>
<evidence type="ECO:0000313" key="4">
    <source>
        <dbReference type="EMBL" id="KKM94577.1"/>
    </source>
</evidence>
<feature type="compositionally biased region" description="Polar residues" evidence="2">
    <location>
        <begin position="520"/>
        <end position="551"/>
    </location>
</feature>
<dbReference type="CDD" id="cd00081">
    <property type="entry name" value="Hint"/>
    <property type="match status" value="1"/>
</dbReference>
<dbReference type="Pfam" id="PF03237">
    <property type="entry name" value="Terminase_6N"/>
    <property type="match status" value="1"/>
</dbReference>
<dbReference type="InterPro" id="IPR035421">
    <property type="entry name" value="Terminase_6C"/>
</dbReference>
<dbReference type="GO" id="GO:0016539">
    <property type="term" value="P:intein-mediated protein splicing"/>
    <property type="evidence" value="ECO:0007669"/>
    <property type="project" value="InterPro"/>
</dbReference>